<keyword evidence="2" id="KW-0413">Isomerase</keyword>
<organism evidence="2 3">
    <name type="scientific">Micromonospora globispora</name>
    <dbReference type="NCBI Taxonomy" id="1450148"/>
    <lineage>
        <taxon>Bacteria</taxon>
        <taxon>Bacillati</taxon>
        <taxon>Actinomycetota</taxon>
        <taxon>Actinomycetes</taxon>
        <taxon>Micromonosporales</taxon>
        <taxon>Micromonosporaceae</taxon>
        <taxon>Micromonospora</taxon>
    </lineage>
</organism>
<dbReference type="PANTHER" id="PTHR43172">
    <property type="entry name" value="ADENYLOSUCCINATE LYASE"/>
    <property type="match status" value="1"/>
</dbReference>
<dbReference type="AlphaFoldDB" id="A0A317K581"/>
<evidence type="ECO:0000313" key="2">
    <source>
        <dbReference type="EMBL" id="PWU48245.1"/>
    </source>
</evidence>
<evidence type="ECO:0000256" key="1">
    <source>
        <dbReference type="ARBA" id="ARBA00023239"/>
    </source>
</evidence>
<reference evidence="3" key="1">
    <citation type="submission" date="2018-05" db="EMBL/GenBank/DDBJ databases">
        <title>Micromonospora globispora sp. nov. and Micromonospora rugosa sp. nov., isolated from marine sediment.</title>
        <authorList>
            <person name="Carro L."/>
            <person name="Aysel V."/>
            <person name="Cetin D."/>
            <person name="Igual J.M."/>
            <person name="Klenk H.-P."/>
            <person name="Trujillo M.E."/>
            <person name="Sahin N."/>
        </authorList>
    </citation>
    <scope>NUCLEOTIDE SEQUENCE [LARGE SCALE GENOMIC DNA]</scope>
    <source>
        <strain evidence="3">S2904</strain>
    </source>
</reference>
<dbReference type="Proteomes" id="UP000245683">
    <property type="component" value="Unassembled WGS sequence"/>
</dbReference>
<dbReference type="InterPro" id="IPR006311">
    <property type="entry name" value="TAT_signal"/>
</dbReference>
<dbReference type="SUPFAM" id="SSF48557">
    <property type="entry name" value="L-aspartase-like"/>
    <property type="match status" value="1"/>
</dbReference>
<evidence type="ECO:0000313" key="3">
    <source>
        <dbReference type="Proteomes" id="UP000245683"/>
    </source>
</evidence>
<name>A0A317K581_9ACTN</name>
<dbReference type="Gene3D" id="1.10.275.10">
    <property type="entry name" value="Fumarase/aspartase (N-terminal domain)"/>
    <property type="match status" value="1"/>
</dbReference>
<keyword evidence="3" id="KW-1185">Reference proteome</keyword>
<dbReference type="GO" id="GO:0016829">
    <property type="term" value="F:lyase activity"/>
    <property type="evidence" value="ECO:0007669"/>
    <property type="project" value="UniProtKB-KW"/>
</dbReference>
<dbReference type="PROSITE" id="PS51318">
    <property type="entry name" value="TAT"/>
    <property type="match status" value="1"/>
</dbReference>
<dbReference type="GO" id="GO:0016853">
    <property type="term" value="F:isomerase activity"/>
    <property type="evidence" value="ECO:0007669"/>
    <property type="project" value="UniProtKB-KW"/>
</dbReference>
<accession>A0A317K581</accession>
<dbReference type="EMBL" id="QGSV01000166">
    <property type="protein sequence ID" value="PWU48245.1"/>
    <property type="molecule type" value="Genomic_DNA"/>
</dbReference>
<proteinExistence type="predicted"/>
<gene>
    <name evidence="2" type="ORF">DLJ46_12425</name>
</gene>
<sequence length="115" mass="11511">MRPSSSPSDGLLGGLSGDPGVDAELTDRALLQAMLDAEAALALAAADCDLAPRAAAQAIAAGCHADRYDPAALGRAAENAGNPVVPLVRALTEAVPAEARAWVHLGATSQDVLDT</sequence>
<feature type="non-terminal residue" evidence="2">
    <location>
        <position position="115"/>
    </location>
</feature>
<comment type="caution">
    <text evidence="2">The sequence shown here is derived from an EMBL/GenBank/DDBJ whole genome shotgun (WGS) entry which is preliminary data.</text>
</comment>
<dbReference type="InterPro" id="IPR008948">
    <property type="entry name" value="L-Aspartase-like"/>
</dbReference>
<dbReference type="PANTHER" id="PTHR43172:SF2">
    <property type="entry name" value="ADENYLOSUCCINATE LYASE C-TERMINAL DOMAIN-CONTAINING PROTEIN"/>
    <property type="match status" value="1"/>
</dbReference>
<keyword evidence="1" id="KW-0456">Lyase</keyword>
<protein>
    <submittedName>
        <fullName evidence="2">3-carboxy-cis,cis-muconate cycloisomerase</fullName>
    </submittedName>
</protein>
<dbReference type="InterPro" id="IPR024083">
    <property type="entry name" value="Fumarase/histidase_N"/>
</dbReference>